<protein>
    <submittedName>
        <fullName evidence="1">Uncharacterized protein</fullName>
    </submittedName>
</protein>
<evidence type="ECO:0000313" key="2">
    <source>
        <dbReference type="Proteomes" id="UP000694300"/>
    </source>
</evidence>
<evidence type="ECO:0000313" key="1">
    <source>
        <dbReference type="EMBL" id="MBW0131585.1"/>
    </source>
</evidence>
<accession>A0ABS6UH49</accession>
<gene>
    <name evidence="1" type="ORF">I4I82_28450</name>
</gene>
<proteinExistence type="predicted"/>
<keyword evidence="2" id="KW-1185">Reference proteome</keyword>
<comment type="caution">
    <text evidence="1">The sequence shown here is derived from an EMBL/GenBank/DDBJ whole genome shotgun (WGS) entry which is preliminary data.</text>
</comment>
<name>A0ABS6UH49_9PSEU</name>
<reference evidence="1 2" key="1">
    <citation type="submission" date="2020-11" db="EMBL/GenBank/DDBJ databases">
        <title>Pseudonocardia abyssalis sp. nov. and Pseudonocardia oceani sp. nov., description and phylogenomic analysis of two novel actinomycetes isolated from the deep Southern Ocean.</title>
        <authorList>
            <person name="Parra J."/>
        </authorList>
    </citation>
    <scope>NUCLEOTIDE SEQUENCE [LARGE SCALE GENOMIC DNA]</scope>
    <source>
        <strain evidence="2">KRD185</strain>
    </source>
</reference>
<sequence>MDERVADAFTAPGDEVEQVMLGYSLMCCLPDGMAHPHPHSAGTGTVMRPDTLRDYAGEAGFAGVDVLPIEDVFFRFYRLVTR</sequence>
<dbReference type="EMBL" id="JADQDF010000001">
    <property type="protein sequence ID" value="MBW0131585.1"/>
    <property type="molecule type" value="Genomic_DNA"/>
</dbReference>
<dbReference type="RefSeq" id="WP_218591826.1">
    <property type="nucleotide sequence ID" value="NZ_JADQDE010000209.1"/>
</dbReference>
<organism evidence="1 2">
    <name type="scientific">Pseudonocardia oceani</name>
    <dbReference type="NCBI Taxonomy" id="2792013"/>
    <lineage>
        <taxon>Bacteria</taxon>
        <taxon>Bacillati</taxon>
        <taxon>Actinomycetota</taxon>
        <taxon>Actinomycetes</taxon>
        <taxon>Pseudonocardiales</taxon>
        <taxon>Pseudonocardiaceae</taxon>
        <taxon>Pseudonocardia</taxon>
    </lineage>
</organism>
<dbReference type="Proteomes" id="UP000694300">
    <property type="component" value="Unassembled WGS sequence"/>
</dbReference>